<evidence type="ECO:0000313" key="3">
    <source>
        <dbReference type="EMBL" id="GAG14005.1"/>
    </source>
</evidence>
<dbReference type="InterPro" id="IPR050695">
    <property type="entry name" value="N-acetylmuramoyl_amidase_3"/>
</dbReference>
<accession>X0V7C2</accession>
<sequence length="112" mass="11996">ISIHCNSCDKPNTLNGTSVYYDHQHSLGLAKLVQNELIAALGTADKGVRNANFAVIRRTTGPGILVETAFINHESDRERLVHPNFRERAARAIARGLAQFVTGESAEGAGGA</sequence>
<dbReference type="GO" id="GO:0009253">
    <property type="term" value="P:peptidoglycan catabolic process"/>
    <property type="evidence" value="ECO:0007669"/>
    <property type="project" value="InterPro"/>
</dbReference>
<dbReference type="Gene3D" id="3.40.630.40">
    <property type="entry name" value="Zn-dependent exopeptidases"/>
    <property type="match status" value="1"/>
</dbReference>
<dbReference type="Pfam" id="PF01520">
    <property type="entry name" value="Amidase_3"/>
    <property type="match status" value="1"/>
</dbReference>
<dbReference type="InterPro" id="IPR002508">
    <property type="entry name" value="MurNAc-LAA_cat"/>
</dbReference>
<dbReference type="GO" id="GO:0008745">
    <property type="term" value="F:N-acetylmuramoyl-L-alanine amidase activity"/>
    <property type="evidence" value="ECO:0007669"/>
    <property type="project" value="InterPro"/>
</dbReference>
<dbReference type="PANTHER" id="PTHR30404:SF0">
    <property type="entry name" value="N-ACETYLMURAMOYL-L-ALANINE AMIDASE AMIC"/>
    <property type="match status" value="1"/>
</dbReference>
<dbReference type="SMART" id="SM00646">
    <property type="entry name" value="Ami_3"/>
    <property type="match status" value="1"/>
</dbReference>
<organism evidence="3">
    <name type="scientific">marine sediment metagenome</name>
    <dbReference type="NCBI Taxonomy" id="412755"/>
    <lineage>
        <taxon>unclassified sequences</taxon>
        <taxon>metagenomes</taxon>
        <taxon>ecological metagenomes</taxon>
    </lineage>
</organism>
<dbReference type="AlphaFoldDB" id="X0V7C2"/>
<dbReference type="PANTHER" id="PTHR30404">
    <property type="entry name" value="N-ACETYLMURAMOYL-L-ALANINE AMIDASE"/>
    <property type="match status" value="1"/>
</dbReference>
<dbReference type="EMBL" id="BARS01021239">
    <property type="protein sequence ID" value="GAG14005.1"/>
    <property type="molecule type" value="Genomic_DNA"/>
</dbReference>
<reference evidence="3" key="1">
    <citation type="journal article" date="2014" name="Front. Microbiol.">
        <title>High frequency of phylogenetically diverse reductive dehalogenase-homologous genes in deep subseafloor sedimentary metagenomes.</title>
        <authorList>
            <person name="Kawai M."/>
            <person name="Futagami T."/>
            <person name="Toyoda A."/>
            <person name="Takaki Y."/>
            <person name="Nishi S."/>
            <person name="Hori S."/>
            <person name="Arai W."/>
            <person name="Tsubouchi T."/>
            <person name="Morono Y."/>
            <person name="Uchiyama I."/>
            <person name="Ito T."/>
            <person name="Fujiyama A."/>
            <person name="Inagaki F."/>
            <person name="Takami H."/>
        </authorList>
    </citation>
    <scope>NUCLEOTIDE SEQUENCE</scope>
    <source>
        <strain evidence="3">Expedition CK06-06</strain>
    </source>
</reference>
<feature type="domain" description="MurNAc-LAA" evidence="2">
    <location>
        <begin position="1"/>
        <end position="98"/>
    </location>
</feature>
<dbReference type="GO" id="GO:0030288">
    <property type="term" value="C:outer membrane-bounded periplasmic space"/>
    <property type="evidence" value="ECO:0007669"/>
    <property type="project" value="TreeGrafter"/>
</dbReference>
<keyword evidence="1" id="KW-0378">Hydrolase</keyword>
<feature type="non-terminal residue" evidence="3">
    <location>
        <position position="1"/>
    </location>
</feature>
<comment type="caution">
    <text evidence="3">The sequence shown here is derived from an EMBL/GenBank/DDBJ whole genome shotgun (WGS) entry which is preliminary data.</text>
</comment>
<gene>
    <name evidence="3" type="ORF">S01H1_34150</name>
</gene>
<proteinExistence type="predicted"/>
<dbReference type="SUPFAM" id="SSF53187">
    <property type="entry name" value="Zn-dependent exopeptidases"/>
    <property type="match status" value="1"/>
</dbReference>
<evidence type="ECO:0000259" key="2">
    <source>
        <dbReference type="SMART" id="SM00646"/>
    </source>
</evidence>
<name>X0V7C2_9ZZZZ</name>
<protein>
    <recommendedName>
        <fullName evidence="2">MurNAc-LAA domain-containing protein</fullName>
    </recommendedName>
</protein>
<evidence type="ECO:0000256" key="1">
    <source>
        <dbReference type="ARBA" id="ARBA00022801"/>
    </source>
</evidence>
<dbReference type="CDD" id="cd02696">
    <property type="entry name" value="MurNAc-LAA"/>
    <property type="match status" value="1"/>
</dbReference>